<evidence type="ECO:0000313" key="1">
    <source>
        <dbReference type="EMBL" id="GMS80537.1"/>
    </source>
</evidence>
<accession>A0AAV5SDC1</accession>
<dbReference type="EMBL" id="BTSX01000001">
    <property type="protein sequence ID" value="GMS80537.1"/>
    <property type="molecule type" value="Genomic_DNA"/>
</dbReference>
<dbReference type="Proteomes" id="UP001432027">
    <property type="component" value="Unassembled WGS sequence"/>
</dbReference>
<gene>
    <name evidence="1" type="ORF">PENTCL1PPCAC_2712</name>
</gene>
<protein>
    <submittedName>
        <fullName evidence="1">Uncharacterized protein</fullName>
    </submittedName>
</protein>
<organism evidence="1 2">
    <name type="scientific">Pristionchus entomophagus</name>
    <dbReference type="NCBI Taxonomy" id="358040"/>
    <lineage>
        <taxon>Eukaryota</taxon>
        <taxon>Metazoa</taxon>
        <taxon>Ecdysozoa</taxon>
        <taxon>Nematoda</taxon>
        <taxon>Chromadorea</taxon>
        <taxon>Rhabditida</taxon>
        <taxon>Rhabditina</taxon>
        <taxon>Diplogasteromorpha</taxon>
        <taxon>Diplogasteroidea</taxon>
        <taxon>Neodiplogasteridae</taxon>
        <taxon>Pristionchus</taxon>
    </lineage>
</organism>
<feature type="non-terminal residue" evidence="1">
    <location>
        <position position="1"/>
    </location>
</feature>
<keyword evidence="2" id="KW-1185">Reference proteome</keyword>
<evidence type="ECO:0000313" key="2">
    <source>
        <dbReference type="Proteomes" id="UP001432027"/>
    </source>
</evidence>
<sequence>ISKFGRFFKLATTQTLRVNIMNGVFDKEAEVFAHGSFKTLDVKKKLEVDFINGYSGRKLIDLIRGSRHIEEVFIRWQRSAGEELETQRALLSLPLMDKRQIIENKRTHPILNDEVLLHLTTNCAKSLDIQWNVRFFEGTGLSIQECQQLPRREEGSLLCCRE</sequence>
<dbReference type="AlphaFoldDB" id="A0AAV5SDC1"/>
<reference evidence="1" key="1">
    <citation type="submission" date="2023-10" db="EMBL/GenBank/DDBJ databases">
        <title>Genome assembly of Pristionchus species.</title>
        <authorList>
            <person name="Yoshida K."/>
            <person name="Sommer R.J."/>
        </authorList>
    </citation>
    <scope>NUCLEOTIDE SEQUENCE</scope>
    <source>
        <strain evidence="1">RS0144</strain>
    </source>
</reference>
<proteinExistence type="predicted"/>
<comment type="caution">
    <text evidence="1">The sequence shown here is derived from an EMBL/GenBank/DDBJ whole genome shotgun (WGS) entry which is preliminary data.</text>
</comment>
<name>A0AAV5SDC1_9BILA</name>